<organism evidence="4 5">
    <name type="scientific">Halomonas urumqiensis</name>
    <dbReference type="NCBI Taxonomy" id="1684789"/>
    <lineage>
        <taxon>Bacteria</taxon>
        <taxon>Pseudomonadati</taxon>
        <taxon>Pseudomonadota</taxon>
        <taxon>Gammaproteobacteria</taxon>
        <taxon>Oceanospirillales</taxon>
        <taxon>Halomonadaceae</taxon>
        <taxon>Halomonas</taxon>
    </lineage>
</organism>
<evidence type="ECO:0008006" key="6">
    <source>
        <dbReference type="Google" id="ProtNLM"/>
    </source>
</evidence>
<evidence type="ECO:0000313" key="5">
    <source>
        <dbReference type="Proteomes" id="UP000235547"/>
    </source>
</evidence>
<keyword evidence="2" id="KW-0677">Repeat</keyword>
<keyword evidence="1" id="KW-0853">WD repeat</keyword>
<keyword evidence="3" id="KW-0732">Signal</keyword>
<dbReference type="Gene3D" id="2.130.10.10">
    <property type="entry name" value="YVTN repeat-like/Quinoprotein amine dehydrogenase"/>
    <property type="match status" value="2"/>
</dbReference>
<dbReference type="InterPro" id="IPR015943">
    <property type="entry name" value="WD40/YVTN_repeat-like_dom_sf"/>
</dbReference>
<evidence type="ECO:0000256" key="3">
    <source>
        <dbReference type="SAM" id="SignalP"/>
    </source>
</evidence>
<dbReference type="EMBL" id="PNRG01000025">
    <property type="protein sequence ID" value="PMR79654.1"/>
    <property type="molecule type" value="Genomic_DNA"/>
</dbReference>
<comment type="caution">
    <text evidence="4">The sequence shown here is derived from an EMBL/GenBank/DDBJ whole genome shotgun (WGS) entry which is preliminary data.</text>
</comment>
<feature type="signal peptide" evidence="3">
    <location>
        <begin position="1"/>
        <end position="36"/>
    </location>
</feature>
<feature type="chain" id="PRO_5014679394" description="WD40 repeat domain-containing protein" evidence="3">
    <location>
        <begin position="37"/>
        <end position="486"/>
    </location>
</feature>
<dbReference type="SUPFAM" id="SSF82171">
    <property type="entry name" value="DPP6 N-terminal domain-like"/>
    <property type="match status" value="1"/>
</dbReference>
<protein>
    <recommendedName>
        <fullName evidence="6">WD40 repeat domain-containing protein</fullName>
    </recommendedName>
</protein>
<evidence type="ECO:0000256" key="1">
    <source>
        <dbReference type="ARBA" id="ARBA00022574"/>
    </source>
</evidence>
<keyword evidence="5" id="KW-1185">Reference proteome</keyword>
<dbReference type="Pfam" id="PF00400">
    <property type="entry name" value="WD40"/>
    <property type="match status" value="1"/>
</dbReference>
<dbReference type="InterPro" id="IPR001680">
    <property type="entry name" value="WD40_rpt"/>
</dbReference>
<dbReference type="OrthoDB" id="511103at2"/>
<proteinExistence type="predicted"/>
<accession>A0A2N7UGW0</accession>
<name>A0A2N7UGW0_9GAMM</name>
<sequence length="486" mass="52278">MKQRSAWPMPSVLNSHRKLLVLASAGLLGMAGLADAVGQDDLAEMPDWRSAELVFEIEWGEERLDTIAVSPDGLHLAMTAQGQLDVFGMELGEHRHRLSGHLAAGMDMALPVSSLTFSPDGRLLATTSWSQGVSPEASLILWDLATGEARLALAEGQGCHDAAFTPDATALWASCGAGVQRYSLANGEMTSDLGDRPVEAIALHPEGEILASVAANVGPDPEVSQRIVLWGLSRQGANQIGVLEVGASVTDLAFTPDGRHLVAQGQGDEQRQTPRQVTVWDWQRAVIVHRHALLDSTPVAMSPDGTILAGGFRDGLLLALDGTPLEHGILIRQQGGADALAFGPSGEEVVWAGKPPTFPTAVVRLWRTKTANQAPGQTGESDYQVIELPEAGTTDDPVALARELYGLREPNALIEETVTLRRLSGGDSVVTLRLDGLKDDSVRAIRYRLHFTPADEGRWRLDEVGRQQRCRRGGIDPDEWITQLCP</sequence>
<dbReference type="Proteomes" id="UP000235547">
    <property type="component" value="Unassembled WGS sequence"/>
</dbReference>
<evidence type="ECO:0000256" key="2">
    <source>
        <dbReference type="ARBA" id="ARBA00022737"/>
    </source>
</evidence>
<evidence type="ECO:0000313" key="4">
    <source>
        <dbReference type="EMBL" id="PMR79654.1"/>
    </source>
</evidence>
<dbReference type="RefSeq" id="WP_102588418.1">
    <property type="nucleotide sequence ID" value="NZ_BNAE01000001.1"/>
</dbReference>
<dbReference type="SMART" id="SM00320">
    <property type="entry name" value="WD40"/>
    <property type="match status" value="2"/>
</dbReference>
<reference evidence="4 5" key="1">
    <citation type="submission" date="2018-01" db="EMBL/GenBank/DDBJ databases">
        <title>Halomonas endophytica sp. nov., isolated from storage liquid in the stems of Populus euphratica.</title>
        <authorList>
            <person name="Chen C."/>
        </authorList>
    </citation>
    <scope>NUCLEOTIDE SEQUENCE [LARGE SCALE GENOMIC DNA]</scope>
    <source>
        <strain evidence="4 5">BZ-SZ-XJ27</strain>
    </source>
</reference>
<dbReference type="AlphaFoldDB" id="A0A2N7UGW0"/>
<dbReference type="InterPro" id="IPR050630">
    <property type="entry name" value="WD_repeat_EMAP"/>
</dbReference>
<gene>
    <name evidence="4" type="ORF">C1H70_11130</name>
</gene>
<dbReference type="PANTHER" id="PTHR13720">
    <property type="entry name" value="WD-40 REPEAT PROTEIN"/>
    <property type="match status" value="1"/>
</dbReference>
<dbReference type="PANTHER" id="PTHR13720:SF33">
    <property type="entry name" value="HELP DOMAIN-CONTAINING PROTEIN"/>
    <property type="match status" value="1"/>
</dbReference>